<sequence length="204" mass="23070">MVNMEVLTCEKVVPKANMMLNSEKEVHNFYIEYARQEGFGITKQSTRSGDDGKLKYYTLACVRGGRRISTAKNAFNPRLSTKTNCQAKINVLIGNDGWCTISSVKLEHNHALSPHKSRFQKCNKRMDGYVKRRLELNDQAGIGLSKNFHSLVVESGGYENLTYTEKITEIILQKQGSSDLVLGMLKPFAIIFLVCIRKIQIVFT</sequence>
<reference evidence="2" key="1">
    <citation type="journal article" date="2022" name="Nat. Commun.">
        <title>Chromosome evolution and the genetic basis of agronomically important traits in greater yam.</title>
        <authorList>
            <person name="Bredeson J.V."/>
            <person name="Lyons J.B."/>
            <person name="Oniyinde I.O."/>
            <person name="Okereke N.R."/>
            <person name="Kolade O."/>
            <person name="Nnabue I."/>
            <person name="Nwadili C.O."/>
            <person name="Hribova E."/>
            <person name="Parker M."/>
            <person name="Nwogha J."/>
            <person name="Shu S."/>
            <person name="Carlson J."/>
            <person name="Kariba R."/>
            <person name="Muthemba S."/>
            <person name="Knop K."/>
            <person name="Barton G.J."/>
            <person name="Sherwood A.V."/>
            <person name="Lopez-Montes A."/>
            <person name="Asiedu R."/>
            <person name="Jamnadass R."/>
            <person name="Muchugi A."/>
            <person name="Goodstein D."/>
            <person name="Egesi C.N."/>
            <person name="Featherston J."/>
            <person name="Asfaw A."/>
            <person name="Simpson G.G."/>
            <person name="Dolezel J."/>
            <person name="Hendre P.S."/>
            <person name="Van Deynze A."/>
            <person name="Kumar P.L."/>
            <person name="Obidiegwu J.E."/>
            <person name="Bhattacharjee R."/>
            <person name="Rokhsar D.S."/>
        </authorList>
    </citation>
    <scope>NUCLEOTIDE SEQUENCE [LARGE SCALE GENOMIC DNA]</scope>
    <source>
        <strain evidence="2">cv. TDa95/00328</strain>
    </source>
</reference>
<evidence type="ECO:0000313" key="2">
    <source>
        <dbReference type="Proteomes" id="UP000827976"/>
    </source>
</evidence>
<proteinExistence type="predicted"/>
<dbReference type="EMBL" id="CM037019">
    <property type="protein sequence ID" value="KAH7671979.1"/>
    <property type="molecule type" value="Genomic_DNA"/>
</dbReference>
<evidence type="ECO:0000313" key="1">
    <source>
        <dbReference type="EMBL" id="KAH7671979.1"/>
    </source>
</evidence>
<name>A0ACB7VDQ4_DIOAL</name>
<dbReference type="Proteomes" id="UP000827976">
    <property type="component" value="Chromosome 9"/>
</dbReference>
<comment type="caution">
    <text evidence="1">The sequence shown here is derived from an EMBL/GenBank/DDBJ whole genome shotgun (WGS) entry which is preliminary data.</text>
</comment>
<accession>A0ACB7VDQ4</accession>
<protein>
    <submittedName>
        <fullName evidence="1">FHY3/FAR1 family protein</fullName>
    </submittedName>
</protein>
<gene>
    <name evidence="1" type="ORF">IHE45_09G023900</name>
</gene>
<keyword evidence="2" id="KW-1185">Reference proteome</keyword>
<organism evidence="1 2">
    <name type="scientific">Dioscorea alata</name>
    <name type="common">Purple yam</name>
    <dbReference type="NCBI Taxonomy" id="55571"/>
    <lineage>
        <taxon>Eukaryota</taxon>
        <taxon>Viridiplantae</taxon>
        <taxon>Streptophyta</taxon>
        <taxon>Embryophyta</taxon>
        <taxon>Tracheophyta</taxon>
        <taxon>Spermatophyta</taxon>
        <taxon>Magnoliopsida</taxon>
        <taxon>Liliopsida</taxon>
        <taxon>Dioscoreales</taxon>
        <taxon>Dioscoreaceae</taxon>
        <taxon>Dioscorea</taxon>
    </lineage>
</organism>